<comment type="caution">
    <text evidence="1">The sequence shown here is derived from an EMBL/GenBank/DDBJ whole genome shotgun (WGS) entry which is preliminary data.</text>
</comment>
<evidence type="ECO:0000313" key="1">
    <source>
        <dbReference type="EMBL" id="SFO59777.1"/>
    </source>
</evidence>
<proteinExistence type="predicted"/>
<sequence>MMPDFVIGDFKQVRELDHDALVNAHLADGWVLLLVRPGVDVGNDPVTGNLQSFPVTVYVIGFRGEGGPKMLSQYQSQVRDPDMPTW</sequence>
<name>A0AB38C211_PSESX</name>
<dbReference type="Proteomes" id="UP000183083">
    <property type="component" value="Unassembled WGS sequence"/>
</dbReference>
<reference evidence="1 2" key="1">
    <citation type="submission" date="2016-10" db="EMBL/GenBank/DDBJ databases">
        <authorList>
            <person name="Varghese N."/>
            <person name="Submissions S."/>
        </authorList>
    </citation>
    <scope>NUCLEOTIDE SEQUENCE [LARGE SCALE GENOMIC DNA]</scope>
    <source>
        <strain evidence="1 2">BS0292</strain>
    </source>
</reference>
<evidence type="ECO:0000313" key="2">
    <source>
        <dbReference type="Proteomes" id="UP000183083"/>
    </source>
</evidence>
<gene>
    <name evidence="1" type="ORF">SAMN05444065_1461</name>
</gene>
<dbReference type="EMBL" id="FOVV01000046">
    <property type="protein sequence ID" value="SFO59777.1"/>
    <property type="molecule type" value="Genomic_DNA"/>
</dbReference>
<protein>
    <submittedName>
        <fullName evidence="1">Uncharacterized protein</fullName>
    </submittedName>
</protein>
<dbReference type="AlphaFoldDB" id="A0AB38C211"/>
<accession>A0AB38C211</accession>
<dbReference type="RefSeq" id="WP_074910612.1">
    <property type="nucleotide sequence ID" value="NZ_FOVV01000046.1"/>
</dbReference>
<organism evidence="1 2">
    <name type="scientific">Pseudomonas syringae</name>
    <dbReference type="NCBI Taxonomy" id="317"/>
    <lineage>
        <taxon>Bacteria</taxon>
        <taxon>Pseudomonadati</taxon>
        <taxon>Pseudomonadota</taxon>
        <taxon>Gammaproteobacteria</taxon>
        <taxon>Pseudomonadales</taxon>
        <taxon>Pseudomonadaceae</taxon>
        <taxon>Pseudomonas</taxon>
    </lineage>
</organism>